<evidence type="ECO:0000313" key="7">
    <source>
        <dbReference type="EMBL" id="EAU81871.2"/>
    </source>
</evidence>
<gene>
    <name evidence="7" type="ORF">CC1G_06082</name>
</gene>
<dbReference type="RefSeq" id="XP_001839892.2">
    <property type="nucleotide sequence ID" value="XM_001839840.2"/>
</dbReference>
<evidence type="ECO:0000256" key="5">
    <source>
        <dbReference type="ARBA" id="ARBA00023157"/>
    </source>
</evidence>
<reference evidence="7 8" key="1">
    <citation type="journal article" date="2010" name="Proc. Natl. Acad. Sci. U.S.A.">
        <title>Insights into evolution of multicellular fungi from the assembled chromosomes of the mushroom Coprinopsis cinerea (Coprinus cinereus).</title>
        <authorList>
            <person name="Stajich J.E."/>
            <person name="Wilke S.K."/>
            <person name="Ahren D."/>
            <person name="Au C.H."/>
            <person name="Birren B.W."/>
            <person name="Borodovsky M."/>
            <person name="Burns C."/>
            <person name="Canback B."/>
            <person name="Casselton L.A."/>
            <person name="Cheng C.K."/>
            <person name="Deng J."/>
            <person name="Dietrich F.S."/>
            <person name="Fargo D.C."/>
            <person name="Farman M.L."/>
            <person name="Gathman A.C."/>
            <person name="Goldberg J."/>
            <person name="Guigo R."/>
            <person name="Hoegger P.J."/>
            <person name="Hooker J.B."/>
            <person name="Huggins A."/>
            <person name="James T.Y."/>
            <person name="Kamada T."/>
            <person name="Kilaru S."/>
            <person name="Kodira C."/>
            <person name="Kues U."/>
            <person name="Kupfer D."/>
            <person name="Kwan H.S."/>
            <person name="Lomsadze A."/>
            <person name="Li W."/>
            <person name="Lilly W.W."/>
            <person name="Ma L.J."/>
            <person name="Mackey A.J."/>
            <person name="Manning G."/>
            <person name="Martin F."/>
            <person name="Muraguchi H."/>
            <person name="Natvig D.O."/>
            <person name="Palmerini H."/>
            <person name="Ramesh M.A."/>
            <person name="Rehmeyer C.J."/>
            <person name="Roe B.A."/>
            <person name="Shenoy N."/>
            <person name="Stanke M."/>
            <person name="Ter-Hovhannisyan V."/>
            <person name="Tunlid A."/>
            <person name="Velagapudi R."/>
            <person name="Vision T.J."/>
            <person name="Zeng Q."/>
            <person name="Zolan M.E."/>
            <person name="Pukkila P.J."/>
        </authorList>
    </citation>
    <scope>NUCLEOTIDE SEQUENCE [LARGE SCALE GENOMIC DNA]</scope>
    <source>
        <strain evidence="8">Okayama-7 / 130 / ATCC MYA-4618 / FGSC 9003</strain>
    </source>
</reference>
<evidence type="ECO:0000256" key="3">
    <source>
        <dbReference type="ARBA" id="ARBA00022512"/>
    </source>
</evidence>
<dbReference type="OMA" id="TSCTEQP"/>
<feature type="signal peptide" evidence="6">
    <location>
        <begin position="1"/>
        <end position="19"/>
    </location>
</feature>
<organism evidence="7 8">
    <name type="scientific">Coprinopsis cinerea (strain Okayama-7 / 130 / ATCC MYA-4618 / FGSC 9003)</name>
    <name type="common">Inky cap fungus</name>
    <name type="synonym">Hormographiella aspergillata</name>
    <dbReference type="NCBI Taxonomy" id="240176"/>
    <lineage>
        <taxon>Eukaryota</taxon>
        <taxon>Fungi</taxon>
        <taxon>Dikarya</taxon>
        <taxon>Basidiomycota</taxon>
        <taxon>Agaricomycotina</taxon>
        <taxon>Agaricomycetes</taxon>
        <taxon>Agaricomycetidae</taxon>
        <taxon>Agaricales</taxon>
        <taxon>Agaricineae</taxon>
        <taxon>Psathyrellaceae</taxon>
        <taxon>Coprinopsis</taxon>
    </lineage>
</organism>
<dbReference type="CDD" id="cd23507">
    <property type="entry name" value="hydrophobin_I"/>
    <property type="match status" value="1"/>
</dbReference>
<dbReference type="HOGENOM" id="CLU_105134_2_0_1"/>
<sequence>MARFTSALFAFALFAAAVAVPTPQDVEYVQCNGGQVQCCNDVKETNQLDAPYNQLLSVFDVDVKQLTGKVGLTCNTVNVLGIGSNSCDAQTVCCTDNSFDGIIALGCTPININL</sequence>
<dbReference type="OrthoDB" id="4225815at2759"/>
<proteinExistence type="inferred from homology"/>
<evidence type="ECO:0000256" key="1">
    <source>
        <dbReference type="ARBA" id="ARBA00004191"/>
    </source>
</evidence>
<feature type="chain" id="PRO_5013985381" description="Hydrophobin" evidence="6">
    <location>
        <begin position="20"/>
        <end position="114"/>
    </location>
</feature>
<dbReference type="SMART" id="SM00075">
    <property type="entry name" value="HYDRO"/>
    <property type="match status" value="1"/>
</dbReference>
<keyword evidence="5 6" id="KW-1015">Disulfide bond</keyword>
<accession>A8PA33</accession>
<evidence type="ECO:0000256" key="4">
    <source>
        <dbReference type="ARBA" id="ARBA00022525"/>
    </source>
</evidence>
<keyword evidence="4 6" id="KW-0964">Secreted</keyword>
<dbReference type="InterPro" id="IPR001338">
    <property type="entry name" value="Class_I_Hydrophobin"/>
</dbReference>
<evidence type="ECO:0000256" key="6">
    <source>
        <dbReference type="RuleBase" id="RU365009"/>
    </source>
</evidence>
<dbReference type="Proteomes" id="UP000001861">
    <property type="component" value="Unassembled WGS sequence"/>
</dbReference>
<protein>
    <recommendedName>
        <fullName evidence="6">Hydrophobin</fullName>
    </recommendedName>
</protein>
<dbReference type="GeneID" id="6016515"/>
<evidence type="ECO:0000256" key="2">
    <source>
        <dbReference type="ARBA" id="ARBA00010446"/>
    </source>
</evidence>
<dbReference type="EMBL" id="AACS02000002">
    <property type="protein sequence ID" value="EAU81871.2"/>
    <property type="molecule type" value="Genomic_DNA"/>
</dbReference>
<evidence type="ECO:0000313" key="8">
    <source>
        <dbReference type="Proteomes" id="UP000001861"/>
    </source>
</evidence>
<dbReference type="STRING" id="240176.A8PA33"/>
<dbReference type="GO" id="GO:0009277">
    <property type="term" value="C:fungal-type cell wall"/>
    <property type="evidence" value="ECO:0007669"/>
    <property type="project" value="InterPro"/>
</dbReference>
<comment type="similarity">
    <text evidence="2 6">Belongs to the fungal hydrophobin family.</text>
</comment>
<dbReference type="VEuPathDB" id="FungiDB:CC1G_06082"/>
<dbReference type="Pfam" id="PF01185">
    <property type="entry name" value="Hydrophobin"/>
    <property type="match status" value="1"/>
</dbReference>
<comment type="caution">
    <text evidence="7">The sequence shown here is derived from an EMBL/GenBank/DDBJ whole genome shotgun (WGS) entry which is preliminary data.</text>
</comment>
<dbReference type="AlphaFoldDB" id="A8PA33"/>
<comment type="subcellular location">
    <subcellularLocation>
        <location evidence="1 6">Secreted</location>
        <location evidence="1 6">Cell wall</location>
    </subcellularLocation>
</comment>
<keyword evidence="6" id="KW-0732">Signal</keyword>
<name>A8PA33_COPC7</name>
<keyword evidence="8" id="KW-1185">Reference proteome</keyword>
<keyword evidence="3 6" id="KW-0134">Cell wall</keyword>
<dbReference type="InParanoid" id="A8PA33"/>
<dbReference type="GO" id="GO:0005199">
    <property type="term" value="F:structural constituent of cell wall"/>
    <property type="evidence" value="ECO:0007669"/>
    <property type="project" value="InterPro"/>
</dbReference>
<dbReference type="KEGG" id="cci:CC1G_06082"/>